<protein>
    <submittedName>
        <fullName evidence="2">PhzF family phenazine biosynthesis protein</fullName>
    </submittedName>
</protein>
<sequence>MTTHRLRFRQLDVFSAEPFGGNPLAVVAGADGMDDAAMQRFARWTNLSETTFLLEPTPEGRAGGADYRVRIFTPEEELPFAGHPTLGTAAAWAMDHRPEGDGLIVQECGIGLVKVRRNADTLAFAAPPLRRYGPVEPALMDRLLRAFGLDAAEVEASSWLDNGPNWVGLLVRSRERLLSLRPDLRGLGDVKPGLAARCEGEHGADDVRLEVRAFVPGSAVPEDPVTGSLNAGMAQWLMESGRMPDSYVAAQGTVLGRSGRVHAGRDPDGTVWIGGACRCRIEGWMEP</sequence>
<dbReference type="NCBIfam" id="TIGR00654">
    <property type="entry name" value="PhzF_family"/>
    <property type="match status" value="1"/>
</dbReference>
<dbReference type="SUPFAM" id="SSF54506">
    <property type="entry name" value="Diaminopimelate epimerase-like"/>
    <property type="match status" value="1"/>
</dbReference>
<evidence type="ECO:0000313" key="2">
    <source>
        <dbReference type="EMBL" id="MCQ8239519.1"/>
    </source>
</evidence>
<dbReference type="Gene3D" id="3.10.310.10">
    <property type="entry name" value="Diaminopimelate Epimerase, Chain A, domain 1"/>
    <property type="match status" value="2"/>
</dbReference>
<proteinExistence type="inferred from homology"/>
<dbReference type="Proteomes" id="UP001524547">
    <property type="component" value="Unassembled WGS sequence"/>
</dbReference>
<dbReference type="EMBL" id="JAMZEJ010000001">
    <property type="protein sequence ID" value="MCQ8239519.1"/>
    <property type="molecule type" value="Genomic_DNA"/>
</dbReference>
<dbReference type="PANTHER" id="PTHR13774">
    <property type="entry name" value="PHENAZINE BIOSYNTHESIS PROTEIN"/>
    <property type="match status" value="1"/>
</dbReference>
<reference evidence="2 3" key="1">
    <citation type="submission" date="2022-06" db="EMBL/GenBank/DDBJ databases">
        <title>Rhizosaccharibacter gen. nov. sp. nov. KSS12, endophytic bacteria isolated from sugarcane.</title>
        <authorList>
            <person name="Pitiwittayakul N."/>
        </authorList>
    </citation>
    <scope>NUCLEOTIDE SEQUENCE [LARGE SCALE GENOMIC DNA]</scope>
    <source>
        <strain evidence="2 3">KSS12</strain>
    </source>
</reference>
<comment type="similarity">
    <text evidence="1">Belongs to the PhzF family.</text>
</comment>
<dbReference type="Pfam" id="PF02567">
    <property type="entry name" value="PhzC-PhzF"/>
    <property type="match status" value="1"/>
</dbReference>
<accession>A0ABT1VV05</accession>
<keyword evidence="3" id="KW-1185">Reference proteome</keyword>
<dbReference type="InterPro" id="IPR003719">
    <property type="entry name" value="Phenazine_PhzF-like"/>
</dbReference>
<evidence type="ECO:0000313" key="3">
    <source>
        <dbReference type="Proteomes" id="UP001524547"/>
    </source>
</evidence>
<dbReference type="PANTHER" id="PTHR13774:SF32">
    <property type="entry name" value="ANTISENSE-ENHANCING SEQUENCE 1"/>
    <property type="match status" value="1"/>
</dbReference>
<evidence type="ECO:0000256" key="1">
    <source>
        <dbReference type="ARBA" id="ARBA00008270"/>
    </source>
</evidence>
<name>A0ABT1VV05_9PROT</name>
<comment type="caution">
    <text evidence="2">The sequence shown here is derived from an EMBL/GenBank/DDBJ whole genome shotgun (WGS) entry which is preliminary data.</text>
</comment>
<gene>
    <name evidence="2" type="ORF">NFI88_01515</name>
</gene>
<organism evidence="2 3">
    <name type="scientific">Rhizosaccharibacter radicis</name>
    <dbReference type="NCBI Taxonomy" id="2782605"/>
    <lineage>
        <taxon>Bacteria</taxon>
        <taxon>Pseudomonadati</taxon>
        <taxon>Pseudomonadota</taxon>
        <taxon>Alphaproteobacteria</taxon>
        <taxon>Acetobacterales</taxon>
        <taxon>Acetobacteraceae</taxon>
        <taxon>Rhizosaccharibacter</taxon>
    </lineage>
</organism>
<dbReference type="RefSeq" id="WP_422918255.1">
    <property type="nucleotide sequence ID" value="NZ_JAMZEJ010000001.1"/>
</dbReference>
<dbReference type="PIRSF" id="PIRSF016184">
    <property type="entry name" value="PhzC_PhzF"/>
    <property type="match status" value="1"/>
</dbReference>